<evidence type="ECO:0000256" key="4">
    <source>
        <dbReference type="ARBA" id="ARBA00013297"/>
    </source>
</evidence>
<evidence type="ECO:0000256" key="13">
    <source>
        <dbReference type="PIRSR" id="PIRSR604385-2"/>
    </source>
</evidence>
<dbReference type="GO" id="GO:0006753">
    <property type="term" value="P:nucleoside phosphate metabolic process"/>
    <property type="evidence" value="ECO:0007669"/>
    <property type="project" value="TreeGrafter"/>
</dbReference>
<evidence type="ECO:0000256" key="3">
    <source>
        <dbReference type="ARBA" id="ARBA00012453"/>
    </source>
</evidence>
<dbReference type="GO" id="GO:0019144">
    <property type="term" value="F:ADP-sugar diphosphatase activity"/>
    <property type="evidence" value="ECO:0007669"/>
    <property type="project" value="TreeGrafter"/>
</dbReference>
<evidence type="ECO:0000256" key="12">
    <source>
        <dbReference type="ARBA" id="ARBA00049546"/>
    </source>
</evidence>
<comment type="similarity">
    <text evidence="2">Belongs to the Nudix hydrolase family. NudF subfamily.</text>
</comment>
<dbReference type="CDD" id="cd24155">
    <property type="entry name" value="NUDIX_ADPRase"/>
    <property type="match status" value="1"/>
</dbReference>
<keyword evidence="17" id="KW-1185">Reference proteome</keyword>
<name>A0A0B5DW44_9RHOB</name>
<proteinExistence type="inferred from homology"/>
<evidence type="ECO:0000256" key="7">
    <source>
        <dbReference type="ARBA" id="ARBA00022842"/>
    </source>
</evidence>
<dbReference type="Pfam" id="PF00293">
    <property type="entry name" value="NUDIX"/>
    <property type="match status" value="1"/>
</dbReference>
<dbReference type="GO" id="GO:0005829">
    <property type="term" value="C:cytosol"/>
    <property type="evidence" value="ECO:0007669"/>
    <property type="project" value="TreeGrafter"/>
</dbReference>
<evidence type="ECO:0000313" key="17">
    <source>
        <dbReference type="Proteomes" id="UP000031521"/>
    </source>
</evidence>
<comment type="catalytic activity">
    <reaction evidence="12">
        <text>ADP-D-ribose + H2O = D-ribose 5-phosphate + AMP + 2 H(+)</text>
        <dbReference type="Rhea" id="RHEA:10412"/>
        <dbReference type="ChEBI" id="CHEBI:15377"/>
        <dbReference type="ChEBI" id="CHEBI:15378"/>
        <dbReference type="ChEBI" id="CHEBI:57967"/>
        <dbReference type="ChEBI" id="CHEBI:78346"/>
        <dbReference type="ChEBI" id="CHEBI:456215"/>
        <dbReference type="EC" id="3.6.1.13"/>
    </reaction>
</comment>
<dbReference type="GO" id="GO:0046872">
    <property type="term" value="F:metal ion binding"/>
    <property type="evidence" value="ECO:0007669"/>
    <property type="project" value="UniProtKB-KW"/>
</dbReference>
<dbReference type="EC" id="3.6.1.13" evidence="3"/>
<dbReference type="Proteomes" id="UP000031521">
    <property type="component" value="Chromosome"/>
</dbReference>
<keyword evidence="5 13" id="KW-0479">Metal-binding</keyword>
<dbReference type="EMBL" id="CP004393">
    <property type="protein sequence ID" value="AJE47234.1"/>
    <property type="molecule type" value="Genomic_DNA"/>
</dbReference>
<feature type="domain" description="Nudix hydrolase" evidence="15">
    <location>
        <begin position="133"/>
        <end position="273"/>
    </location>
</feature>
<gene>
    <name evidence="16" type="ORF">P73_2519</name>
</gene>
<evidence type="ECO:0000256" key="14">
    <source>
        <dbReference type="PIRSR" id="PIRSR604385-3"/>
    </source>
</evidence>
<organism evidence="16 17">
    <name type="scientific">Celeribacter indicus</name>
    <dbReference type="NCBI Taxonomy" id="1208324"/>
    <lineage>
        <taxon>Bacteria</taxon>
        <taxon>Pseudomonadati</taxon>
        <taxon>Pseudomonadota</taxon>
        <taxon>Alphaproteobacteria</taxon>
        <taxon>Rhodobacterales</taxon>
        <taxon>Roseobacteraceae</taxon>
        <taxon>Celeribacter</taxon>
    </lineage>
</organism>
<evidence type="ECO:0000256" key="11">
    <source>
        <dbReference type="ARBA" id="ARBA00033056"/>
    </source>
</evidence>
<sequence length="290" mass="31845">MVVSDPFSALEGEYSPEEIAYLRAALAGDEPWLDAGLVALAAAEAIRYRGSRDAEALRPLRPMILIRAWSRRAARQSTRPRATELHADLTRADVELRQAELPYSGFFAVEEMRLAHRRFDGGMSGEMSRAAFLMVDAVTVLPYDPLRDRVLVIEQFRVGPLARGDAHPWMIEPIAGRIDPGEGPESTARREAVEEAGVTLGALHKIAEYYPSGGAVTEYVHSYIGIADLPDGITGVGGVDTEHEDIASMLVGFDRLMELLDAGALDVAPLYLSALWLARHRDRLRREAGV</sequence>
<evidence type="ECO:0000256" key="8">
    <source>
        <dbReference type="ARBA" id="ARBA00025164"/>
    </source>
</evidence>
<dbReference type="PANTHER" id="PTHR11839:SF5">
    <property type="entry name" value="ADP-RIBOSE PYROPHOSPHATASE"/>
    <property type="match status" value="1"/>
</dbReference>
<protein>
    <recommendedName>
        <fullName evidence="4">ADP-ribose pyrophosphatase</fullName>
        <ecNumber evidence="3">3.6.1.13</ecNumber>
    </recommendedName>
    <alternativeName>
        <fullName evidence="9">ADP-ribose diphosphatase</fullName>
    </alternativeName>
    <alternativeName>
        <fullName evidence="11">ADP-ribose phosphohydrolase</fullName>
    </alternativeName>
    <alternativeName>
        <fullName evidence="10">Adenosine diphosphoribose pyrophosphatase</fullName>
    </alternativeName>
</protein>
<evidence type="ECO:0000256" key="6">
    <source>
        <dbReference type="ARBA" id="ARBA00022801"/>
    </source>
</evidence>
<dbReference type="InterPro" id="IPR020084">
    <property type="entry name" value="NUDIX_hydrolase_CS"/>
</dbReference>
<feature type="binding site" evidence="13">
    <location>
        <position position="195"/>
    </location>
    <ligand>
        <name>Mg(2+)</name>
        <dbReference type="ChEBI" id="CHEBI:18420"/>
        <label>1</label>
    </ligand>
</feature>
<feature type="binding site" evidence="13">
    <location>
        <position position="191"/>
    </location>
    <ligand>
        <name>Mg(2+)</name>
        <dbReference type="ChEBI" id="CHEBI:18420"/>
        <label>1</label>
    </ligand>
</feature>
<evidence type="ECO:0000313" key="16">
    <source>
        <dbReference type="EMBL" id="AJE47234.1"/>
    </source>
</evidence>
<accession>A0A0B5DW44</accession>
<dbReference type="InterPro" id="IPR015797">
    <property type="entry name" value="NUDIX_hydrolase-like_dom_sf"/>
</dbReference>
<keyword evidence="7 13" id="KW-0460">Magnesium</keyword>
<evidence type="ECO:0000256" key="2">
    <source>
        <dbReference type="ARBA" id="ARBA00007482"/>
    </source>
</evidence>
<dbReference type="GO" id="GO:0019693">
    <property type="term" value="P:ribose phosphate metabolic process"/>
    <property type="evidence" value="ECO:0007669"/>
    <property type="project" value="TreeGrafter"/>
</dbReference>
<evidence type="ECO:0000256" key="10">
    <source>
        <dbReference type="ARBA" id="ARBA00030308"/>
    </source>
</evidence>
<dbReference type="SUPFAM" id="SSF55811">
    <property type="entry name" value="Nudix"/>
    <property type="match status" value="1"/>
</dbReference>
<feature type="binding site" evidence="13">
    <location>
        <position position="175"/>
    </location>
    <ligand>
        <name>Mg(2+)</name>
        <dbReference type="ChEBI" id="CHEBI:18420"/>
        <label>1</label>
    </ligand>
</feature>
<dbReference type="NCBIfam" id="TIGR00052">
    <property type="entry name" value="nudix-type nucleoside diphosphatase, YffH/AdpP family"/>
    <property type="match status" value="1"/>
</dbReference>
<feature type="binding site" evidence="13">
    <location>
        <position position="244"/>
    </location>
    <ligand>
        <name>Mg(2+)</name>
        <dbReference type="ChEBI" id="CHEBI:18420"/>
        <label>1</label>
    </ligand>
</feature>
<dbReference type="Gene3D" id="3.90.79.10">
    <property type="entry name" value="Nucleoside Triphosphate Pyrophosphohydrolase"/>
    <property type="match status" value="1"/>
</dbReference>
<dbReference type="InterPro" id="IPR004385">
    <property type="entry name" value="NDP_pyrophosphatase"/>
</dbReference>
<dbReference type="PANTHER" id="PTHR11839">
    <property type="entry name" value="UDP/ADP-SUGAR PYROPHOSPHATASE"/>
    <property type="match status" value="1"/>
</dbReference>
<evidence type="ECO:0000256" key="5">
    <source>
        <dbReference type="ARBA" id="ARBA00022723"/>
    </source>
</evidence>
<dbReference type="InterPro" id="IPR000086">
    <property type="entry name" value="NUDIX_hydrolase_dom"/>
</dbReference>
<reference evidence="16 17" key="1">
    <citation type="journal article" date="2014" name="Int. J. Syst. Evol. Microbiol.">
        <title>Celeribacter indicus sp. nov., a polycyclic aromatic hydrocarbon-degrading bacterium from deep-sea sediment and reclassification of Huaishuia halophila as Celeribacter halophilus comb. nov.</title>
        <authorList>
            <person name="Lai Q."/>
            <person name="Cao J."/>
            <person name="Yuan J."/>
            <person name="Li F."/>
            <person name="Shao Z."/>
        </authorList>
    </citation>
    <scope>NUCLEOTIDE SEQUENCE [LARGE SCALE GENOMIC DNA]</scope>
    <source>
        <strain evidence="16">P73</strain>
    </source>
</reference>
<comment type="cofactor">
    <cofactor evidence="1 13">
        <name>Mg(2+)</name>
        <dbReference type="ChEBI" id="CHEBI:18420"/>
    </cofactor>
</comment>
<dbReference type="STRING" id="1208324.P73_2519"/>
<keyword evidence="6" id="KW-0378">Hydrolase</keyword>
<dbReference type="KEGG" id="cid:P73_2519"/>
<feature type="short sequence motif" description="Nudix box" evidence="14">
    <location>
        <begin position="176"/>
        <end position="198"/>
    </location>
</feature>
<evidence type="ECO:0000259" key="15">
    <source>
        <dbReference type="PROSITE" id="PS51462"/>
    </source>
</evidence>
<evidence type="ECO:0000256" key="9">
    <source>
        <dbReference type="ARBA" id="ARBA00030162"/>
    </source>
</evidence>
<dbReference type="HOGENOM" id="CLU_062658_6_1_5"/>
<dbReference type="GO" id="GO:0047631">
    <property type="term" value="F:ADP-ribose diphosphatase activity"/>
    <property type="evidence" value="ECO:0007669"/>
    <property type="project" value="UniProtKB-EC"/>
</dbReference>
<evidence type="ECO:0000256" key="1">
    <source>
        <dbReference type="ARBA" id="ARBA00001946"/>
    </source>
</evidence>
<dbReference type="AlphaFoldDB" id="A0A0B5DW44"/>
<dbReference type="PROSITE" id="PS00893">
    <property type="entry name" value="NUDIX_BOX"/>
    <property type="match status" value="1"/>
</dbReference>
<dbReference type="PROSITE" id="PS51462">
    <property type="entry name" value="NUDIX"/>
    <property type="match status" value="1"/>
</dbReference>
<comment type="function">
    <text evidence="8">Acts on ADP-mannose and ADP-glucose as well as ADP-ribose. Prevents glycogen biosynthesis. The reaction catalyzed by this enzyme is a limiting step of the gluconeogenic process.</text>
</comment>